<dbReference type="AlphaFoldDB" id="A0A6J8A1H8"/>
<dbReference type="Proteomes" id="UP000507470">
    <property type="component" value="Unassembled WGS sequence"/>
</dbReference>
<gene>
    <name evidence="1" type="ORF">MCOR_1788</name>
</gene>
<organism evidence="1 2">
    <name type="scientific">Mytilus coruscus</name>
    <name type="common">Sea mussel</name>
    <dbReference type="NCBI Taxonomy" id="42192"/>
    <lineage>
        <taxon>Eukaryota</taxon>
        <taxon>Metazoa</taxon>
        <taxon>Spiralia</taxon>
        <taxon>Lophotrochozoa</taxon>
        <taxon>Mollusca</taxon>
        <taxon>Bivalvia</taxon>
        <taxon>Autobranchia</taxon>
        <taxon>Pteriomorphia</taxon>
        <taxon>Mytilida</taxon>
        <taxon>Mytiloidea</taxon>
        <taxon>Mytilidae</taxon>
        <taxon>Mytilinae</taxon>
        <taxon>Mytilus</taxon>
    </lineage>
</organism>
<dbReference type="EMBL" id="CACVKT020000375">
    <property type="protein sequence ID" value="CAC5358609.1"/>
    <property type="molecule type" value="Genomic_DNA"/>
</dbReference>
<evidence type="ECO:0000313" key="2">
    <source>
        <dbReference type="Proteomes" id="UP000507470"/>
    </source>
</evidence>
<reference evidence="1 2" key="1">
    <citation type="submission" date="2020-06" db="EMBL/GenBank/DDBJ databases">
        <authorList>
            <person name="Li R."/>
            <person name="Bekaert M."/>
        </authorList>
    </citation>
    <scope>NUCLEOTIDE SEQUENCE [LARGE SCALE GENOMIC DNA]</scope>
    <source>
        <strain evidence="2">wild</strain>
    </source>
</reference>
<proteinExistence type="predicted"/>
<evidence type="ECO:0000313" key="1">
    <source>
        <dbReference type="EMBL" id="CAC5358609.1"/>
    </source>
</evidence>
<name>A0A6J8A1H8_MYTCO</name>
<accession>A0A6J8A1H8</accession>
<keyword evidence="2" id="KW-1185">Reference proteome</keyword>
<sequence>MFAITFTNCAIADKDRILIEDGIDNDAYDYAHFRIVPRKAYIQQERYEDDDDGDGYEEYTGPFTAATEQNTEEIYVNQTLTTENLNETLQRNPSDHQKKENDKKDQIPLGKCNNYENVENEDCNFINQSQINNCTIYENIKLNVNTIEKVVNVQSKSVNAKTVNEFTAVNTRTIIIDHAENMNIHNVTNVHFINVNVEKPAKESDKKSNTW</sequence>
<protein>
    <submittedName>
        <fullName evidence="1">Uncharacterized protein</fullName>
    </submittedName>
</protein>